<reference evidence="3" key="1">
    <citation type="submission" date="2019-03" db="EMBL/GenBank/DDBJ databases">
        <title>Genome sequencing and reference-guided assembly of Black Bengal Goat (Capra hircus).</title>
        <authorList>
            <person name="Siddiki A.Z."/>
            <person name="Baten A."/>
            <person name="Billah M."/>
            <person name="Alam M.A.U."/>
            <person name="Shawrob K.S.M."/>
            <person name="Saha S."/>
            <person name="Chowdhury M."/>
            <person name="Rahman A.H."/>
            <person name="Stear M."/>
            <person name="Miah G."/>
            <person name="Das G.B."/>
            <person name="Hossain M.M."/>
            <person name="Kumkum M."/>
            <person name="Islam M.S."/>
            <person name="Mollah A.M."/>
            <person name="Ahsan A."/>
            <person name="Tusar F."/>
            <person name="Khan M.K.I."/>
        </authorList>
    </citation>
    <scope>NUCLEOTIDE SEQUENCE [LARGE SCALE GENOMIC DNA]</scope>
</reference>
<evidence type="ECO:0000313" key="3">
    <source>
        <dbReference type="Ensembl" id="ENSCHIP00010042588.1"/>
    </source>
</evidence>
<organism evidence="3">
    <name type="scientific">Capra hircus</name>
    <name type="common">Goat</name>
    <dbReference type="NCBI Taxonomy" id="9925"/>
    <lineage>
        <taxon>Eukaryota</taxon>
        <taxon>Metazoa</taxon>
        <taxon>Chordata</taxon>
        <taxon>Craniata</taxon>
        <taxon>Vertebrata</taxon>
        <taxon>Euteleostomi</taxon>
        <taxon>Mammalia</taxon>
        <taxon>Eutheria</taxon>
        <taxon>Laurasiatheria</taxon>
        <taxon>Artiodactyla</taxon>
        <taxon>Ruminantia</taxon>
        <taxon>Pecora</taxon>
        <taxon>Bovidae</taxon>
        <taxon>Caprinae</taxon>
        <taxon>Capra</taxon>
    </lineage>
</organism>
<accession>A0A8C2Y3C3</accession>
<dbReference type="GO" id="GO:0016012">
    <property type="term" value="C:sarcoglycan complex"/>
    <property type="evidence" value="ECO:0007669"/>
    <property type="project" value="InterPro"/>
</dbReference>
<dbReference type="InterPro" id="IPR048347">
    <property type="entry name" value="Sarcoglycan_C"/>
</dbReference>
<evidence type="ECO:0000256" key="1">
    <source>
        <dbReference type="SAM" id="MobiDB-lite"/>
    </source>
</evidence>
<proteinExistence type="predicted"/>
<dbReference type="Ensembl" id="ENSCHIT00010059195.1">
    <property type="protein sequence ID" value="ENSCHIP00010042588.1"/>
    <property type="gene ID" value="ENSCHIG00010031035.1"/>
</dbReference>
<feature type="compositionally biased region" description="Low complexity" evidence="1">
    <location>
        <begin position="131"/>
        <end position="147"/>
    </location>
</feature>
<sequence length="371" mass="39845">MAQSGPPRPSWEPAKLSLSSHTFLWSLGATKDWVERGPYSLAGTEAGPLCLGSCFPTGLLEGLGGTEAQQTTLHPLVGRVFVHTLDHESFLQRPEHVFRERGLRGTGVGWGVPGPGLGKAAVMSPMPSPPFHQLSQPPSLSPTTPTSRDTQTCLGGSAIPSAAPTSLASSMAPPPQKIVGTRSLRYHQGPQLAVLHAAGTRRSLICMSRLPLKWCAPQPPLTRPSCTTFLSQPNLSAPCSILQVTAYNRDSFNTTQQMLVLLIGDPEGPLLPYQAEFLVRSHDVEEVLPSTPASHFLTALGGLWEPGELQLVNITSALDRGGRVPLPIEGRKEGWTSQCQSLQTRHLLQVVGSWSMTHSSARPPRPQPETS</sequence>
<name>A0A8C2Y3C3_CAPHI</name>
<dbReference type="PANTHER" id="PTHR10132:SF16">
    <property type="entry name" value="ALPHA-SARCOGLYCAN"/>
    <property type="match status" value="1"/>
</dbReference>
<feature type="domain" description="Sarcoglycan alpha/epsilon second" evidence="2">
    <location>
        <begin position="271"/>
        <end position="335"/>
    </location>
</feature>
<feature type="region of interest" description="Disordered" evidence="1">
    <location>
        <begin position="125"/>
        <end position="159"/>
    </location>
</feature>
<dbReference type="InterPro" id="IPR008908">
    <property type="entry name" value="Sarcoglycan_alpha/epsilon"/>
</dbReference>
<dbReference type="AlphaFoldDB" id="A0A8C2Y3C3"/>
<dbReference type="PANTHER" id="PTHR10132">
    <property type="entry name" value="ALPHA-/EPSILON-SARCOGLYCAN FAMILY MEMBER"/>
    <property type="match status" value="1"/>
</dbReference>
<reference evidence="3" key="2">
    <citation type="submission" date="2025-08" db="UniProtKB">
        <authorList>
            <consortium name="Ensembl"/>
        </authorList>
    </citation>
    <scope>IDENTIFICATION</scope>
</reference>
<dbReference type="Pfam" id="PF20989">
    <property type="entry name" value="Sarcoglycan_2_C"/>
    <property type="match status" value="1"/>
</dbReference>
<protein>
    <recommendedName>
        <fullName evidence="2">Sarcoglycan alpha/epsilon second domain-containing protein</fullName>
    </recommendedName>
</protein>
<evidence type="ECO:0000259" key="2">
    <source>
        <dbReference type="Pfam" id="PF20989"/>
    </source>
</evidence>